<evidence type="ECO:0000313" key="2">
    <source>
        <dbReference type="EMBL" id="KAF0316888.1"/>
    </source>
</evidence>
<reference evidence="2 3" key="1">
    <citation type="submission" date="2019-12" db="EMBL/GenBank/DDBJ databases">
        <title>A genome sequence resource for the geographically widespread anthracnose pathogen Colletotrichum asianum.</title>
        <authorList>
            <person name="Meng Y."/>
        </authorList>
    </citation>
    <scope>NUCLEOTIDE SEQUENCE [LARGE SCALE GENOMIC DNA]</scope>
    <source>
        <strain evidence="2 3">ICMP 18580</strain>
    </source>
</reference>
<evidence type="ECO:0000313" key="3">
    <source>
        <dbReference type="Proteomes" id="UP000434172"/>
    </source>
</evidence>
<keyword evidence="3" id="KW-1185">Reference proteome</keyword>
<feature type="region of interest" description="Disordered" evidence="1">
    <location>
        <begin position="1"/>
        <end position="39"/>
    </location>
</feature>
<accession>A0A8H3VWU8</accession>
<protein>
    <submittedName>
        <fullName evidence="2">Uncharacterized protein</fullName>
    </submittedName>
</protein>
<sequence>MPMKRRARSRGYGVALGAGVTGELPMKGRDEETRREGLD</sequence>
<feature type="compositionally biased region" description="Basic and acidic residues" evidence="1">
    <location>
        <begin position="26"/>
        <end position="39"/>
    </location>
</feature>
<gene>
    <name evidence="2" type="ORF">GQ607_015848</name>
</gene>
<dbReference type="EMBL" id="WOWK01000143">
    <property type="protein sequence ID" value="KAF0316888.1"/>
    <property type="molecule type" value="Genomic_DNA"/>
</dbReference>
<proteinExistence type="predicted"/>
<comment type="caution">
    <text evidence="2">The sequence shown here is derived from an EMBL/GenBank/DDBJ whole genome shotgun (WGS) entry which is preliminary data.</text>
</comment>
<dbReference type="Proteomes" id="UP000434172">
    <property type="component" value="Unassembled WGS sequence"/>
</dbReference>
<name>A0A8H3VWU8_9PEZI</name>
<dbReference type="AlphaFoldDB" id="A0A8H3VWU8"/>
<organism evidence="2 3">
    <name type="scientific">Colletotrichum asianum</name>
    <dbReference type="NCBI Taxonomy" id="702518"/>
    <lineage>
        <taxon>Eukaryota</taxon>
        <taxon>Fungi</taxon>
        <taxon>Dikarya</taxon>
        <taxon>Ascomycota</taxon>
        <taxon>Pezizomycotina</taxon>
        <taxon>Sordariomycetes</taxon>
        <taxon>Hypocreomycetidae</taxon>
        <taxon>Glomerellales</taxon>
        <taxon>Glomerellaceae</taxon>
        <taxon>Colletotrichum</taxon>
        <taxon>Colletotrichum gloeosporioides species complex</taxon>
    </lineage>
</organism>
<evidence type="ECO:0000256" key="1">
    <source>
        <dbReference type="SAM" id="MobiDB-lite"/>
    </source>
</evidence>